<keyword evidence="4 7" id="KW-1133">Transmembrane helix</keyword>
<evidence type="ECO:0000256" key="7">
    <source>
        <dbReference type="SAM" id="Phobius"/>
    </source>
</evidence>
<evidence type="ECO:0000256" key="5">
    <source>
        <dbReference type="ARBA" id="ARBA00023136"/>
    </source>
</evidence>
<gene>
    <name evidence="8" type="ORF">SAMN02745157_0143</name>
</gene>
<proteinExistence type="predicted"/>
<evidence type="ECO:0000256" key="6">
    <source>
        <dbReference type="SAM" id="MobiDB-lite"/>
    </source>
</evidence>
<keyword evidence="2" id="KW-1003">Cell membrane</keyword>
<feature type="transmembrane region" description="Helical" evidence="7">
    <location>
        <begin position="246"/>
        <end position="269"/>
    </location>
</feature>
<feature type="transmembrane region" description="Helical" evidence="7">
    <location>
        <begin position="281"/>
        <end position="302"/>
    </location>
</feature>
<feature type="region of interest" description="Disordered" evidence="6">
    <location>
        <begin position="1"/>
        <end position="38"/>
    </location>
</feature>
<feature type="compositionally biased region" description="Basic and acidic residues" evidence="6">
    <location>
        <begin position="12"/>
        <end position="29"/>
    </location>
</feature>
<dbReference type="NCBIfam" id="TIGR00765">
    <property type="entry name" value="yihY_not_rbn"/>
    <property type="match status" value="1"/>
</dbReference>
<evidence type="ECO:0000256" key="4">
    <source>
        <dbReference type="ARBA" id="ARBA00022989"/>
    </source>
</evidence>
<dbReference type="PIRSF" id="PIRSF035875">
    <property type="entry name" value="RNase_BN"/>
    <property type="match status" value="1"/>
</dbReference>
<protein>
    <submittedName>
        <fullName evidence="8">Membrane protein</fullName>
    </submittedName>
</protein>
<name>A0A1M5PEM5_9HYPH</name>
<dbReference type="Proteomes" id="UP000184485">
    <property type="component" value="Unassembled WGS sequence"/>
</dbReference>
<evidence type="ECO:0000313" key="9">
    <source>
        <dbReference type="Proteomes" id="UP000184485"/>
    </source>
</evidence>
<dbReference type="OrthoDB" id="9781030at2"/>
<feature type="compositionally biased region" description="Polar residues" evidence="6">
    <location>
        <begin position="1"/>
        <end position="11"/>
    </location>
</feature>
<feature type="transmembrane region" description="Helical" evidence="7">
    <location>
        <begin position="124"/>
        <end position="142"/>
    </location>
</feature>
<sequence length="340" mass="36865">MRNGVLSASSGSHEESAIETSIEKSEPGRGRLAKGPGEIPKRGWRDIFWRVWQQTNEDRILSVSGSMAFFTLLALFPGLSALVALYGLFADNSTIGQHLSSLAFILPAGAYDLVAAQVDLGIKASSGALGLKFALSVLLALWSANSGMKATFDGLNVAYDESERRSFVALNLQSLAFTMLAIFAGIVAIAMVIAVPIMLSFLRMDTGSEFWLSLLRWPVLIIAVWFALVVLYRFGPSREQPKWRWVTWGSALAALLWVLVSSLFSWYVAGFGSYDSSYGPLGAIIAFMTWIWLSATVILLGAEINAEMEHQTARDSTTGPPQPLGKRGAEMADTIGAKAD</sequence>
<dbReference type="STRING" id="1122133.SAMN02745157_0143"/>
<organism evidence="8 9">
    <name type="scientific">Kaistia soli DSM 19436</name>
    <dbReference type="NCBI Taxonomy" id="1122133"/>
    <lineage>
        <taxon>Bacteria</taxon>
        <taxon>Pseudomonadati</taxon>
        <taxon>Pseudomonadota</taxon>
        <taxon>Alphaproteobacteria</taxon>
        <taxon>Hyphomicrobiales</taxon>
        <taxon>Kaistiaceae</taxon>
        <taxon>Kaistia</taxon>
    </lineage>
</organism>
<keyword evidence="9" id="KW-1185">Reference proteome</keyword>
<dbReference type="Pfam" id="PF03631">
    <property type="entry name" value="Virul_fac_BrkB"/>
    <property type="match status" value="1"/>
</dbReference>
<dbReference type="AlphaFoldDB" id="A0A1M5PEM5"/>
<feature type="transmembrane region" description="Helical" evidence="7">
    <location>
        <begin position="67"/>
        <end position="89"/>
    </location>
</feature>
<keyword evidence="3 7" id="KW-0812">Transmembrane</keyword>
<dbReference type="EMBL" id="FQUP01000011">
    <property type="protein sequence ID" value="SHH00158.1"/>
    <property type="molecule type" value="Genomic_DNA"/>
</dbReference>
<feature type="transmembrane region" description="Helical" evidence="7">
    <location>
        <begin position="174"/>
        <end position="202"/>
    </location>
</feature>
<evidence type="ECO:0000256" key="3">
    <source>
        <dbReference type="ARBA" id="ARBA00022692"/>
    </source>
</evidence>
<dbReference type="InterPro" id="IPR017039">
    <property type="entry name" value="Virul_fac_BrkB"/>
</dbReference>
<reference evidence="8 9" key="1">
    <citation type="submission" date="2016-11" db="EMBL/GenBank/DDBJ databases">
        <authorList>
            <person name="Jaros S."/>
            <person name="Januszkiewicz K."/>
            <person name="Wedrychowicz H."/>
        </authorList>
    </citation>
    <scope>NUCLEOTIDE SEQUENCE [LARGE SCALE GENOMIC DNA]</scope>
    <source>
        <strain evidence="8 9">DSM 19436</strain>
    </source>
</reference>
<feature type="transmembrane region" description="Helical" evidence="7">
    <location>
        <begin position="214"/>
        <end position="234"/>
    </location>
</feature>
<feature type="region of interest" description="Disordered" evidence="6">
    <location>
        <begin position="310"/>
        <end position="340"/>
    </location>
</feature>
<keyword evidence="5 7" id="KW-0472">Membrane</keyword>
<evidence type="ECO:0000313" key="8">
    <source>
        <dbReference type="EMBL" id="SHH00158.1"/>
    </source>
</evidence>
<comment type="subcellular location">
    <subcellularLocation>
        <location evidence="1">Cell membrane</location>
        <topology evidence="1">Multi-pass membrane protein</topology>
    </subcellularLocation>
</comment>
<dbReference type="GO" id="GO:0005886">
    <property type="term" value="C:plasma membrane"/>
    <property type="evidence" value="ECO:0007669"/>
    <property type="project" value="UniProtKB-SubCell"/>
</dbReference>
<dbReference type="PANTHER" id="PTHR30213">
    <property type="entry name" value="INNER MEMBRANE PROTEIN YHJD"/>
    <property type="match status" value="1"/>
</dbReference>
<evidence type="ECO:0000256" key="1">
    <source>
        <dbReference type="ARBA" id="ARBA00004651"/>
    </source>
</evidence>
<accession>A0A1M5PEM5</accession>
<dbReference type="PANTHER" id="PTHR30213:SF0">
    <property type="entry name" value="UPF0761 MEMBRANE PROTEIN YIHY"/>
    <property type="match status" value="1"/>
</dbReference>
<evidence type="ECO:0000256" key="2">
    <source>
        <dbReference type="ARBA" id="ARBA00022475"/>
    </source>
</evidence>